<name>W4VL57_9BACI</name>
<protein>
    <submittedName>
        <fullName evidence="1">Uncharacterized protein</fullName>
    </submittedName>
</protein>
<gene>
    <name evidence="1" type="ORF">JCM21714_3004</name>
</gene>
<accession>W4VL57</accession>
<comment type="caution">
    <text evidence="1">The sequence shown here is derived from an EMBL/GenBank/DDBJ whole genome shotgun (WGS) entry which is preliminary data.</text>
</comment>
<dbReference type="OrthoDB" id="6190737at2"/>
<sequence length="96" mass="10957">MVYKAKRVSAVASRTYYTILMPDDDGDMVLWDRKNNWGGGYLFTTSLMEAKRFATKEHALNFISEELKGTETSSYIVIPLKVEISIDMQSNNVKLL</sequence>
<dbReference type="RefSeq" id="WP_035724370.1">
    <property type="nucleotide sequence ID" value="NZ_BAVS01000016.1"/>
</dbReference>
<dbReference type="Proteomes" id="UP000019102">
    <property type="component" value="Unassembled WGS sequence"/>
</dbReference>
<keyword evidence="2" id="KW-1185">Reference proteome</keyword>
<proteinExistence type="predicted"/>
<organism evidence="1 2">
    <name type="scientific">Gracilibacillus boraciitolerans JCM 21714</name>
    <dbReference type="NCBI Taxonomy" id="1298598"/>
    <lineage>
        <taxon>Bacteria</taxon>
        <taxon>Bacillati</taxon>
        <taxon>Bacillota</taxon>
        <taxon>Bacilli</taxon>
        <taxon>Bacillales</taxon>
        <taxon>Bacillaceae</taxon>
        <taxon>Gracilibacillus</taxon>
    </lineage>
</organism>
<dbReference type="AlphaFoldDB" id="W4VL57"/>
<evidence type="ECO:0000313" key="2">
    <source>
        <dbReference type="Proteomes" id="UP000019102"/>
    </source>
</evidence>
<reference evidence="1 2" key="1">
    <citation type="journal article" date="2014" name="Genome Announc.">
        <title>Draft Genome Sequence of the Boron-Tolerant and Moderately Halotolerant Bacterium Gracilibacillus boraciitolerans JCM 21714T.</title>
        <authorList>
            <person name="Ahmed I."/>
            <person name="Oshima K."/>
            <person name="Suda W."/>
            <person name="Kitamura K."/>
            <person name="Iida T."/>
            <person name="Ohmori Y."/>
            <person name="Fujiwara T."/>
            <person name="Hattori M."/>
            <person name="Ohkuma M."/>
        </authorList>
    </citation>
    <scope>NUCLEOTIDE SEQUENCE [LARGE SCALE GENOMIC DNA]</scope>
    <source>
        <strain evidence="1 2">JCM 21714</strain>
    </source>
</reference>
<evidence type="ECO:0000313" key="1">
    <source>
        <dbReference type="EMBL" id="GAE93891.1"/>
    </source>
</evidence>
<dbReference type="EMBL" id="BAVS01000016">
    <property type="protein sequence ID" value="GAE93891.1"/>
    <property type="molecule type" value="Genomic_DNA"/>
</dbReference>